<dbReference type="InterPro" id="IPR024079">
    <property type="entry name" value="MetalloPept_cat_dom_sf"/>
</dbReference>
<protein>
    <recommendedName>
        <fullName evidence="1">Peptidase C-terminal archaeal/bacterial domain-containing protein</fullName>
    </recommendedName>
</protein>
<dbReference type="RefSeq" id="WP_125730305.1">
    <property type="nucleotide sequence ID" value="NZ_AP019314.1"/>
</dbReference>
<gene>
    <name evidence="2" type="ORF">myaer102_05060</name>
</gene>
<sequence length="800" mass="84766">MADFLDFVVRDSLLNTLTITLLSTDLEQIDEGTRHGIDAQIDDTDPLGRKGAILAESAQENGLKTGNSQSVSLNTSQSLSSLVSSNLQHIAGCNCSFCALPPFDPNLVKNQPKQSAATVSAALNLSQTFSLNSLAGANHTIYLDFNGHTTSGTSWNTSFNKANIVTPAFDFDGNTGSFSNAELERIQYIWQRVAEDFIPFNVNVTTQAPTNINDLIKSGSGDTRWGVRVAIGGSSYDWFGAGAGGVAYVGSFNWNSDTPTFVFDDQLGNGNEKYTAEAISHEVGHTLGLSHDGRITPSEGYYAGHGSGDTGWAPIMGVGYYQNLSQWSKGEYASANNTQDDLQIITTQNGFGYRTDDTGNTIATAKALTVSGASVSGNGIIERNTDVDFYSFTTGAGAISLTVNPFNRGPNLDILAELYNSAGTLIASSNPTDLLSANITANVAAGTYYLKIDGIGKGNPLTTGYTDYGSLGQYSISGSIITPNLLTMQRWATGQGGFWDAQKWLAGDFNGDGKDDVAKAFNQGGLGSVDVHVSNGSSFSMQRWATGQGGFWDAQKWLAGDFNGDGKDDVAKAFNQGGLGSVDVHVSNGSSFSMQRWATGQGGFWDAQKWVVGDFNGDGKDDVAKAFNQGGLGSVDVHVSNGSSFSMQRWATGQGGFWDAQKWVVGDFNGDGKDDVAKVFNDNGLASVDVHVSNGSSFSMQRWATGQGGFWDAQKWVVGDFNGDGKDDLAKAFTDGGLASIDVHLSTGSGFGMQRWATRQGGFWDAQQWLAGNFNGDGKGDLAKAFNEGGLGSVDVHTLI</sequence>
<feature type="domain" description="Peptidase C-terminal archaeal/bacterial" evidence="1">
    <location>
        <begin position="386"/>
        <end position="453"/>
    </location>
</feature>
<reference evidence="2 3" key="1">
    <citation type="submission" date="2018-11" db="EMBL/GenBank/DDBJ databases">
        <title>Complete genome sequence of Microcystis aeruginosa NIES-102.</title>
        <authorList>
            <person name="Yamaguchi H."/>
            <person name="Suzuki S."/>
            <person name="Kawachi M."/>
        </authorList>
    </citation>
    <scope>NUCLEOTIDE SEQUENCE [LARGE SCALE GENOMIC DNA]</scope>
    <source>
        <strain evidence="2 3">NIES-102</strain>
    </source>
</reference>
<dbReference type="Gene3D" id="2.60.120.380">
    <property type="match status" value="1"/>
</dbReference>
<dbReference type="PANTHER" id="PTHR46580:SF2">
    <property type="entry name" value="MAM DOMAIN-CONTAINING PROTEIN"/>
    <property type="match status" value="1"/>
</dbReference>
<dbReference type="InterPro" id="IPR007280">
    <property type="entry name" value="Peptidase_C_arc/bac"/>
</dbReference>
<evidence type="ECO:0000259" key="1">
    <source>
        <dbReference type="Pfam" id="PF04151"/>
    </source>
</evidence>
<name>A0A3G9JBU7_MICVR</name>
<dbReference type="Gene3D" id="1.10.10.1280">
    <property type="entry name" value="Alpha-helical porin B/porin C"/>
    <property type="match status" value="6"/>
</dbReference>
<dbReference type="AlphaFoldDB" id="A0A3G9JBU7"/>
<dbReference type="SUPFAM" id="SSF69318">
    <property type="entry name" value="Integrin alpha N-terminal domain"/>
    <property type="match status" value="1"/>
</dbReference>
<accession>A0A3G9JBU7</accession>
<dbReference type="GO" id="GO:0008237">
    <property type="term" value="F:metallopeptidase activity"/>
    <property type="evidence" value="ECO:0007669"/>
    <property type="project" value="InterPro"/>
</dbReference>
<proteinExistence type="predicted"/>
<dbReference type="EMBL" id="AP019314">
    <property type="protein sequence ID" value="BBH38026.1"/>
    <property type="molecule type" value="Genomic_DNA"/>
</dbReference>
<evidence type="ECO:0000313" key="2">
    <source>
        <dbReference type="EMBL" id="BBH38026.1"/>
    </source>
</evidence>
<dbReference type="SUPFAM" id="SSF55486">
    <property type="entry name" value="Metalloproteases ('zincins'), catalytic domain"/>
    <property type="match status" value="1"/>
</dbReference>
<dbReference type="PANTHER" id="PTHR46580">
    <property type="entry name" value="SENSOR KINASE-RELATED"/>
    <property type="match status" value="1"/>
</dbReference>
<dbReference type="InterPro" id="IPR041910">
    <property type="entry name" value="Alpha_h_PorB/PorC"/>
</dbReference>
<dbReference type="Pfam" id="PF13582">
    <property type="entry name" value="Reprolysin_3"/>
    <property type="match status" value="1"/>
</dbReference>
<dbReference type="Pfam" id="PF04151">
    <property type="entry name" value="PPC"/>
    <property type="match status" value="1"/>
</dbReference>
<dbReference type="Proteomes" id="UP000278152">
    <property type="component" value="Chromosome"/>
</dbReference>
<dbReference type="InterPro" id="IPR028994">
    <property type="entry name" value="Integrin_alpha_N"/>
</dbReference>
<organism evidence="2 3">
    <name type="scientific">Microcystis viridis NIES-102</name>
    <dbReference type="NCBI Taxonomy" id="213615"/>
    <lineage>
        <taxon>Bacteria</taxon>
        <taxon>Bacillati</taxon>
        <taxon>Cyanobacteriota</taxon>
        <taxon>Cyanophyceae</taxon>
        <taxon>Oscillatoriophycideae</taxon>
        <taxon>Chroococcales</taxon>
        <taxon>Microcystaceae</taxon>
        <taxon>Microcystis</taxon>
    </lineage>
</organism>
<dbReference type="Gene3D" id="3.40.390.10">
    <property type="entry name" value="Collagenase (Catalytic Domain)"/>
    <property type="match status" value="1"/>
</dbReference>
<evidence type="ECO:0000313" key="3">
    <source>
        <dbReference type="Proteomes" id="UP000278152"/>
    </source>
</evidence>
<dbReference type="KEGG" id="mvz:myaer102_05060"/>